<keyword evidence="9" id="KW-0150">Chloroplast</keyword>
<evidence type="ECO:0000256" key="3">
    <source>
        <dbReference type="ARBA" id="ARBA00012175"/>
    </source>
</evidence>
<dbReference type="EMBL" id="JAATIQ010000544">
    <property type="protein sequence ID" value="KAF4351874.1"/>
    <property type="molecule type" value="Genomic_DNA"/>
</dbReference>
<dbReference type="GO" id="GO:0042586">
    <property type="term" value="F:peptide deformylase activity"/>
    <property type="evidence" value="ECO:0007669"/>
    <property type="project" value="UniProtKB-EC"/>
</dbReference>
<comment type="similarity">
    <text evidence="2 9">Belongs to the polypeptide deformylase family.</text>
</comment>
<keyword evidence="4" id="KW-0134">Cell wall</keyword>
<evidence type="ECO:0000313" key="10">
    <source>
        <dbReference type="EMBL" id="KAF4351874.1"/>
    </source>
</evidence>
<evidence type="ECO:0000256" key="8">
    <source>
        <dbReference type="ARBA" id="ARBA00037114"/>
    </source>
</evidence>
<keyword evidence="9" id="KW-0809">Transit peptide</keyword>
<keyword evidence="5 9" id="KW-0479">Metal-binding</keyword>
<dbReference type="SUPFAM" id="SSF51126">
    <property type="entry name" value="Pectin lyase-like"/>
    <property type="match status" value="1"/>
</dbReference>
<evidence type="ECO:0000256" key="2">
    <source>
        <dbReference type="ARBA" id="ARBA00010759"/>
    </source>
</evidence>
<evidence type="ECO:0000313" key="11">
    <source>
        <dbReference type="Proteomes" id="UP000583929"/>
    </source>
</evidence>
<dbReference type="InterPro" id="IPR012334">
    <property type="entry name" value="Pectin_lyas_fold"/>
</dbReference>
<dbReference type="InterPro" id="IPR023635">
    <property type="entry name" value="Peptide_deformylase"/>
</dbReference>
<evidence type="ECO:0000256" key="1">
    <source>
        <dbReference type="ARBA" id="ARBA00004191"/>
    </source>
</evidence>
<dbReference type="AlphaFoldDB" id="A0A7J6E0I0"/>
<dbReference type="PANTHER" id="PTHR10458:SF2">
    <property type="entry name" value="PEPTIDE DEFORMYLASE, MITOCHONDRIAL"/>
    <property type="match status" value="1"/>
</dbReference>
<dbReference type="Proteomes" id="UP000583929">
    <property type="component" value="Unassembled WGS sequence"/>
</dbReference>
<comment type="function">
    <text evidence="8 9">Removes the formyl group from the N-terminal Met of newly synthesized proteins.</text>
</comment>
<dbReference type="EC" id="3.5.1.88" evidence="3 9"/>
<dbReference type="Gene3D" id="2.160.20.10">
    <property type="entry name" value="Single-stranded right-handed beta-helix, Pectin lyase-like"/>
    <property type="match status" value="1"/>
</dbReference>
<dbReference type="PANTHER" id="PTHR10458">
    <property type="entry name" value="PEPTIDE DEFORMYLASE"/>
    <property type="match status" value="1"/>
</dbReference>
<accession>A0A7J6E0I0</accession>
<gene>
    <name evidence="10" type="ORF">G4B88_030369</name>
</gene>
<dbReference type="GO" id="GO:0045490">
    <property type="term" value="P:pectin catabolic process"/>
    <property type="evidence" value="ECO:0007669"/>
    <property type="project" value="UniProtKB-UniPathway"/>
</dbReference>
<keyword evidence="11" id="KW-1185">Reference proteome</keyword>
<evidence type="ECO:0000256" key="9">
    <source>
        <dbReference type="RuleBase" id="RU362111"/>
    </source>
</evidence>
<dbReference type="InterPro" id="IPR036821">
    <property type="entry name" value="Peptide_deformylase_sf"/>
</dbReference>
<comment type="subcellular location">
    <subcellularLocation>
        <location evidence="9">Plastid</location>
        <location evidence="9">Chloroplast</location>
    </subcellularLocation>
    <subcellularLocation>
        <location evidence="1">Secreted</location>
        <location evidence="1">Cell wall</location>
    </subcellularLocation>
</comment>
<keyword evidence="7 9" id="KW-0648">Protein biosynthesis</keyword>
<protein>
    <recommendedName>
        <fullName evidence="3 9">Peptide deformylase</fullName>
        <ecNumber evidence="3 9">3.5.1.88</ecNumber>
    </recommendedName>
</protein>
<dbReference type="Pfam" id="PF01327">
    <property type="entry name" value="Pep_deformylase"/>
    <property type="match status" value="1"/>
</dbReference>
<dbReference type="GO" id="GO:0006412">
    <property type="term" value="P:translation"/>
    <property type="evidence" value="ECO:0007669"/>
    <property type="project" value="UniProtKB-KW"/>
</dbReference>
<sequence length="152" mass="16884">MTKLSFEMFGNYKTILEGVAATAKLGDNGNKRVAVYVKSGIYNKYVEIGPKSSNLLLLNLGPLPNPTSSIHWLQYCLMIVDKQGGSDNNQCSWIYGNPIEIYASGWKACILQHECDDLEGALYVDIMVPRTFRIVENLDLPLPDGCPKLGIR</sequence>
<dbReference type="SUPFAM" id="SSF56420">
    <property type="entry name" value="Peptide deformylase"/>
    <property type="match status" value="1"/>
</dbReference>
<dbReference type="GO" id="GO:0005739">
    <property type="term" value="C:mitochondrion"/>
    <property type="evidence" value="ECO:0007669"/>
    <property type="project" value="TreeGrafter"/>
</dbReference>
<evidence type="ECO:0000256" key="6">
    <source>
        <dbReference type="ARBA" id="ARBA00022801"/>
    </source>
</evidence>
<comment type="catalytic activity">
    <reaction evidence="9">
        <text>N-terminal N-formyl-L-methionyl-[peptide] + H2O = N-terminal L-methionyl-[peptide] + formate</text>
        <dbReference type="Rhea" id="RHEA:24420"/>
        <dbReference type="Rhea" id="RHEA-COMP:10639"/>
        <dbReference type="Rhea" id="RHEA-COMP:10640"/>
        <dbReference type="ChEBI" id="CHEBI:15377"/>
        <dbReference type="ChEBI" id="CHEBI:15740"/>
        <dbReference type="ChEBI" id="CHEBI:49298"/>
        <dbReference type="ChEBI" id="CHEBI:64731"/>
        <dbReference type="EC" id="3.5.1.88"/>
    </reaction>
</comment>
<dbReference type="Gene3D" id="3.90.45.10">
    <property type="entry name" value="Peptide deformylase"/>
    <property type="match status" value="1"/>
</dbReference>
<reference evidence="10 11" key="1">
    <citation type="journal article" date="2020" name="bioRxiv">
        <title>Sequence and annotation of 42 cannabis genomes reveals extensive copy number variation in cannabinoid synthesis and pathogen resistance genes.</title>
        <authorList>
            <person name="Mckernan K.J."/>
            <person name="Helbert Y."/>
            <person name="Kane L.T."/>
            <person name="Ebling H."/>
            <person name="Zhang L."/>
            <person name="Liu B."/>
            <person name="Eaton Z."/>
            <person name="Mclaughlin S."/>
            <person name="Kingan S."/>
            <person name="Baybayan P."/>
            <person name="Concepcion G."/>
            <person name="Jordan M."/>
            <person name="Riva A."/>
            <person name="Barbazuk W."/>
            <person name="Harkins T."/>
        </authorList>
    </citation>
    <scope>NUCLEOTIDE SEQUENCE [LARGE SCALE GENOMIC DNA]</scope>
    <source>
        <strain evidence="11">cv. Jamaican Lion 4</strain>
        <tissue evidence="10">Leaf</tissue>
    </source>
</reference>
<keyword evidence="9" id="KW-0934">Plastid</keyword>
<organism evidence="10 11">
    <name type="scientific">Cannabis sativa</name>
    <name type="common">Hemp</name>
    <name type="synonym">Marijuana</name>
    <dbReference type="NCBI Taxonomy" id="3483"/>
    <lineage>
        <taxon>Eukaryota</taxon>
        <taxon>Viridiplantae</taxon>
        <taxon>Streptophyta</taxon>
        <taxon>Embryophyta</taxon>
        <taxon>Tracheophyta</taxon>
        <taxon>Spermatophyta</taxon>
        <taxon>Magnoliopsida</taxon>
        <taxon>eudicotyledons</taxon>
        <taxon>Gunneridae</taxon>
        <taxon>Pentapetalae</taxon>
        <taxon>rosids</taxon>
        <taxon>fabids</taxon>
        <taxon>Rosales</taxon>
        <taxon>Cannabaceae</taxon>
        <taxon>Cannabis</taxon>
    </lineage>
</organism>
<dbReference type="UniPathway" id="UPA00545">
    <property type="reaction ID" value="UER00823"/>
</dbReference>
<keyword evidence="4" id="KW-0964">Secreted</keyword>
<evidence type="ECO:0000256" key="4">
    <source>
        <dbReference type="ARBA" id="ARBA00022512"/>
    </source>
</evidence>
<evidence type="ECO:0000256" key="7">
    <source>
        <dbReference type="ARBA" id="ARBA00022917"/>
    </source>
</evidence>
<comment type="caution">
    <text evidence="10">The sequence shown here is derived from an EMBL/GenBank/DDBJ whole genome shotgun (WGS) entry which is preliminary data.</text>
</comment>
<keyword evidence="6 9" id="KW-0378">Hydrolase</keyword>
<name>A0A7J6E0I0_CANSA</name>
<dbReference type="GO" id="GO:0009507">
    <property type="term" value="C:chloroplast"/>
    <property type="evidence" value="ECO:0007669"/>
    <property type="project" value="UniProtKB-SubCell"/>
</dbReference>
<dbReference type="InterPro" id="IPR011050">
    <property type="entry name" value="Pectin_lyase_fold/virulence"/>
</dbReference>
<proteinExistence type="inferred from homology"/>
<evidence type="ECO:0000256" key="5">
    <source>
        <dbReference type="ARBA" id="ARBA00022723"/>
    </source>
</evidence>
<dbReference type="GO" id="GO:0046872">
    <property type="term" value="F:metal ion binding"/>
    <property type="evidence" value="ECO:0007669"/>
    <property type="project" value="UniProtKB-KW"/>
</dbReference>